<dbReference type="SUPFAM" id="SSF51445">
    <property type="entry name" value="(Trans)glycosidases"/>
    <property type="match status" value="1"/>
</dbReference>
<evidence type="ECO:0000256" key="1">
    <source>
        <dbReference type="ARBA" id="ARBA00001231"/>
    </source>
</evidence>
<dbReference type="Pfam" id="PF00933">
    <property type="entry name" value="Glyco_hydro_3"/>
    <property type="match status" value="1"/>
</dbReference>
<dbReference type="Pfam" id="PF01915">
    <property type="entry name" value="Glyco_hydro_3_C"/>
    <property type="match status" value="1"/>
</dbReference>
<evidence type="ECO:0000256" key="6">
    <source>
        <dbReference type="SAM" id="SignalP"/>
    </source>
</evidence>
<dbReference type="SUPFAM" id="SSF56601">
    <property type="entry name" value="beta-lactamase/transpeptidase-like"/>
    <property type="match status" value="1"/>
</dbReference>
<dbReference type="GO" id="GO:0004563">
    <property type="term" value="F:beta-N-acetylhexosaminidase activity"/>
    <property type="evidence" value="ECO:0007669"/>
    <property type="project" value="UniProtKB-EC"/>
</dbReference>
<dbReference type="InterPro" id="IPR017853">
    <property type="entry name" value="GH"/>
</dbReference>
<evidence type="ECO:0000256" key="2">
    <source>
        <dbReference type="ARBA" id="ARBA00005336"/>
    </source>
</evidence>
<accession>A0A521FLE7</accession>
<feature type="signal peptide" evidence="6">
    <location>
        <begin position="1"/>
        <end position="25"/>
    </location>
</feature>
<dbReference type="Pfam" id="PF00144">
    <property type="entry name" value="Beta-lactamase"/>
    <property type="match status" value="1"/>
</dbReference>
<keyword evidence="5" id="KW-0326">Glycosidase</keyword>
<dbReference type="PANTHER" id="PTHR30480">
    <property type="entry name" value="BETA-HEXOSAMINIDASE-RELATED"/>
    <property type="match status" value="1"/>
</dbReference>
<dbReference type="SUPFAM" id="SSF52279">
    <property type="entry name" value="Beta-D-glucan exohydrolase, C-terminal domain"/>
    <property type="match status" value="1"/>
</dbReference>
<dbReference type="InterPro" id="IPR036881">
    <property type="entry name" value="Glyco_hydro_3_C_sf"/>
</dbReference>
<gene>
    <name evidence="10" type="ORF">SAMN06265219_1224</name>
</gene>
<evidence type="ECO:0000256" key="4">
    <source>
        <dbReference type="ARBA" id="ARBA00022801"/>
    </source>
</evidence>
<protein>
    <recommendedName>
        <fullName evidence="3">beta-N-acetylhexosaminidase</fullName>
        <ecNumber evidence="3">3.2.1.52</ecNumber>
    </recommendedName>
</protein>
<dbReference type="InterPro" id="IPR001764">
    <property type="entry name" value="Glyco_hydro_3_N"/>
</dbReference>
<dbReference type="Gene3D" id="3.40.710.10">
    <property type="entry name" value="DD-peptidase/beta-lactamase superfamily"/>
    <property type="match status" value="1"/>
</dbReference>
<dbReference type="InterPro" id="IPR050226">
    <property type="entry name" value="NagZ_Beta-hexosaminidase"/>
</dbReference>
<dbReference type="PANTHER" id="PTHR30480:SF13">
    <property type="entry name" value="BETA-HEXOSAMINIDASE"/>
    <property type="match status" value="1"/>
</dbReference>
<evidence type="ECO:0000256" key="3">
    <source>
        <dbReference type="ARBA" id="ARBA00012663"/>
    </source>
</evidence>
<name>A0A521FLE7_9BACT</name>
<dbReference type="EC" id="3.2.1.52" evidence="3"/>
<comment type="similarity">
    <text evidence="2">Belongs to the glycosyl hydrolase 3 family.</text>
</comment>
<keyword evidence="4" id="KW-0378">Hydrolase</keyword>
<dbReference type="InterPro" id="IPR036962">
    <property type="entry name" value="Glyco_hydro_3_N_sf"/>
</dbReference>
<organism evidence="10 11">
    <name type="scientific">Gracilimonas mengyeensis</name>
    <dbReference type="NCBI Taxonomy" id="1302730"/>
    <lineage>
        <taxon>Bacteria</taxon>
        <taxon>Pseudomonadati</taxon>
        <taxon>Balneolota</taxon>
        <taxon>Balneolia</taxon>
        <taxon>Balneolales</taxon>
        <taxon>Balneolaceae</taxon>
        <taxon>Gracilimonas</taxon>
    </lineage>
</organism>
<evidence type="ECO:0000256" key="5">
    <source>
        <dbReference type="ARBA" id="ARBA00023295"/>
    </source>
</evidence>
<keyword evidence="11" id="KW-1185">Reference proteome</keyword>
<dbReference type="Gene3D" id="3.20.20.300">
    <property type="entry name" value="Glycoside hydrolase, family 3, N-terminal domain"/>
    <property type="match status" value="1"/>
</dbReference>
<evidence type="ECO:0000259" key="8">
    <source>
        <dbReference type="Pfam" id="PF00933"/>
    </source>
</evidence>
<dbReference type="EMBL" id="FXTP01000022">
    <property type="protein sequence ID" value="SMO96936.1"/>
    <property type="molecule type" value="Genomic_DNA"/>
</dbReference>
<dbReference type="GO" id="GO:0005975">
    <property type="term" value="P:carbohydrate metabolic process"/>
    <property type="evidence" value="ECO:0007669"/>
    <property type="project" value="InterPro"/>
</dbReference>
<dbReference type="RefSeq" id="WP_142456257.1">
    <property type="nucleotide sequence ID" value="NZ_FXTP01000022.1"/>
</dbReference>
<dbReference type="InterPro" id="IPR001466">
    <property type="entry name" value="Beta-lactam-related"/>
</dbReference>
<sequence>MKSSIKTAFITALLLLMNGSYPATAQGISEFLFGQTLKSNQSQLLDPNSEVYLDSLVANTSLEQKVGQLFFIPAYGDFTSKKSRTFKELENMVQDYHVGGIIFMQGDIYGQAVLTNKLQRMAKFPLWISQDMEFGAAMRVSGTTRFTPAMGVAASGNKRNAFMMGKITALEAKALGVHQIYAPVLDVNNNPENPVINVRSFSADPDIVTTFGTAFMQGVQSEQLVATAKHFPGHGDTDVDSHHDLPVVRHKYPRLDSLELSPFKAAIRQGIPSIMSAHIAFPNIGSDDYVPGTLDPAILGDILRDSLNFQGMVVTDGLEMRGITSKYSPGEAVVEALQAGADIMLISPDVYTAVDEVIDAVKKGDISEERINQSFRKLMAWKQLYGLFESDNLVNLESLDSRINTPYHQAVADRIARESVTILKNENNILPIQPSEYPEIMVVALADDQSGRTGSSFVLELRNYHPDVSYHVYDERTSERDKQVMLQQARQADLIIIGSFIYLRYGQSIHLSRGQQNFLDKLANTGKPNILVSFGNPYVLSDMKQADVHVQGWYNTGEQVDAVAPALFGASAVKATLPIDIPGLYALGDGINIKHTALRFGNPQDVGLEPEKLYEIDNVLREAIRDSVFPGATVGVVKDGVLAYHQGFGYQDYSKTEAIRATDTYDVASITKVMATTASTMKLVDEGKLGLDDRLAEFFPEFKTDGKADITIRDVLLHQSGLPPFRVYVDSLKSRQAIIEAIKNEPLTYEPGSKYVYSDLGMILLGEIIHEVSGKPLDRYARDEFYYPMGMYSSYFNPVKNSSWLIRRIPPTEIDTVFDRGLVQARVHDERAWFMDGVAGHAGLFSSVVDMAKFSTMLLNEGTYAGRRYLSPETVQLFTKDQSAHNTRGLGFDRKSGQGFSTAGSLASDDTFGHLGFTGTSLWIDRKKNMTIILLTNRTFPHRSYGKTISQIRAEIADIAFSSITK</sequence>
<dbReference type="Proteomes" id="UP000317557">
    <property type="component" value="Unassembled WGS sequence"/>
</dbReference>
<evidence type="ECO:0000259" key="9">
    <source>
        <dbReference type="Pfam" id="PF01915"/>
    </source>
</evidence>
<dbReference type="OrthoDB" id="9805821at2"/>
<evidence type="ECO:0000313" key="11">
    <source>
        <dbReference type="Proteomes" id="UP000317557"/>
    </source>
</evidence>
<feature type="chain" id="PRO_5021829410" description="beta-N-acetylhexosaminidase" evidence="6">
    <location>
        <begin position="26"/>
        <end position="966"/>
    </location>
</feature>
<keyword evidence="6" id="KW-0732">Signal</keyword>
<feature type="domain" description="Beta-lactamase-related" evidence="7">
    <location>
        <begin position="617"/>
        <end position="947"/>
    </location>
</feature>
<dbReference type="GO" id="GO:0009254">
    <property type="term" value="P:peptidoglycan turnover"/>
    <property type="evidence" value="ECO:0007669"/>
    <property type="project" value="TreeGrafter"/>
</dbReference>
<feature type="domain" description="Glycoside hydrolase family 3 C-terminal" evidence="9">
    <location>
        <begin position="421"/>
        <end position="583"/>
    </location>
</feature>
<reference evidence="10 11" key="1">
    <citation type="submission" date="2017-05" db="EMBL/GenBank/DDBJ databases">
        <authorList>
            <person name="Varghese N."/>
            <person name="Submissions S."/>
        </authorList>
    </citation>
    <scope>NUCLEOTIDE SEQUENCE [LARGE SCALE GENOMIC DNA]</scope>
    <source>
        <strain evidence="10 11">DSM 21985</strain>
    </source>
</reference>
<feature type="domain" description="Glycoside hydrolase family 3 N-terminal" evidence="8">
    <location>
        <begin position="62"/>
        <end position="378"/>
    </location>
</feature>
<dbReference type="InterPro" id="IPR012338">
    <property type="entry name" value="Beta-lactam/transpept-like"/>
</dbReference>
<dbReference type="AlphaFoldDB" id="A0A521FLE7"/>
<comment type="catalytic activity">
    <reaction evidence="1">
        <text>Hydrolysis of terminal non-reducing N-acetyl-D-hexosamine residues in N-acetyl-beta-D-hexosaminides.</text>
        <dbReference type="EC" id="3.2.1.52"/>
    </reaction>
</comment>
<proteinExistence type="inferred from homology"/>
<evidence type="ECO:0000259" key="7">
    <source>
        <dbReference type="Pfam" id="PF00144"/>
    </source>
</evidence>
<dbReference type="InterPro" id="IPR002772">
    <property type="entry name" value="Glyco_hydro_3_C"/>
</dbReference>
<evidence type="ECO:0000313" key="10">
    <source>
        <dbReference type="EMBL" id="SMO96936.1"/>
    </source>
</evidence>
<dbReference type="Gene3D" id="3.40.50.1700">
    <property type="entry name" value="Glycoside hydrolase family 3 C-terminal domain"/>
    <property type="match status" value="1"/>
</dbReference>